<feature type="compositionally biased region" description="Low complexity" evidence="1">
    <location>
        <begin position="465"/>
        <end position="504"/>
    </location>
</feature>
<evidence type="ECO:0000313" key="3">
    <source>
        <dbReference type="Proteomes" id="UP000079169"/>
    </source>
</evidence>
<dbReference type="AlphaFoldDB" id="A0A3Q0IXL8"/>
<dbReference type="RefSeq" id="XP_026680982.1">
    <property type="nucleotide sequence ID" value="XM_026825181.1"/>
</dbReference>
<evidence type="ECO:0000313" key="4">
    <source>
        <dbReference type="RefSeq" id="XP_026680982.1"/>
    </source>
</evidence>
<accession>A0A3Q0IXL8</accession>
<keyword evidence="2" id="KW-0732">Signal</keyword>
<feature type="signal peptide" evidence="2">
    <location>
        <begin position="1"/>
        <end position="21"/>
    </location>
</feature>
<feature type="compositionally biased region" description="Polar residues" evidence="1">
    <location>
        <begin position="509"/>
        <end position="519"/>
    </location>
</feature>
<feature type="chain" id="PRO_5017971841" evidence="2">
    <location>
        <begin position="22"/>
        <end position="552"/>
    </location>
</feature>
<reference evidence="4" key="1">
    <citation type="submission" date="2025-08" db="UniProtKB">
        <authorList>
            <consortium name="RefSeq"/>
        </authorList>
    </citation>
    <scope>IDENTIFICATION</scope>
</reference>
<proteinExistence type="predicted"/>
<protein>
    <submittedName>
        <fullName evidence="4">Uncharacterized protein LOC103511425 isoform X1</fullName>
    </submittedName>
</protein>
<feature type="compositionally biased region" description="Acidic residues" evidence="1">
    <location>
        <begin position="541"/>
        <end position="552"/>
    </location>
</feature>
<organism evidence="3 4">
    <name type="scientific">Diaphorina citri</name>
    <name type="common">Asian citrus psyllid</name>
    <dbReference type="NCBI Taxonomy" id="121845"/>
    <lineage>
        <taxon>Eukaryota</taxon>
        <taxon>Metazoa</taxon>
        <taxon>Ecdysozoa</taxon>
        <taxon>Arthropoda</taxon>
        <taxon>Hexapoda</taxon>
        <taxon>Insecta</taxon>
        <taxon>Pterygota</taxon>
        <taxon>Neoptera</taxon>
        <taxon>Paraneoptera</taxon>
        <taxon>Hemiptera</taxon>
        <taxon>Sternorrhyncha</taxon>
        <taxon>Psylloidea</taxon>
        <taxon>Psyllidae</taxon>
        <taxon>Diaphorininae</taxon>
        <taxon>Diaphorina</taxon>
    </lineage>
</organism>
<dbReference type="PaxDb" id="121845-A0A3Q0IXL8"/>
<evidence type="ECO:0000256" key="1">
    <source>
        <dbReference type="SAM" id="MobiDB-lite"/>
    </source>
</evidence>
<dbReference type="GeneID" id="103511425"/>
<feature type="region of interest" description="Disordered" evidence="1">
    <location>
        <begin position="432"/>
        <end position="552"/>
    </location>
</feature>
<name>A0A3Q0IXL8_DIACI</name>
<feature type="compositionally biased region" description="Basic and acidic residues" evidence="1">
    <location>
        <begin position="520"/>
        <end position="540"/>
    </location>
</feature>
<keyword evidence="3" id="KW-1185">Reference proteome</keyword>
<gene>
    <name evidence="4" type="primary">LOC103511425</name>
</gene>
<sequence length="552" mass="59934">MVSLNLPLVIFSFSLLCYGSSAPTAEKKLSHQPQKFVIKRAISDVDFQARGNPSPIIPREAIPIGAIPREAINVPREILMRQYPGPQPQGRTVGLIDKLSEGLAQGISSGLSTGISSGIASGVYALPDAIAGTVSNLKNPYYVSQLGGGSIGGGSGHGSLLGGGGSYLSYGIPYGSFGKPQFSGSSFSLRPSYGASPLFYSPGLSNIHTGGSSIYSNVPNVFSGGNVYSGGALSYFNKKPIIGAGHNLAPSTPYHWDCKLVPAPTGGLKPLGGYKAAAEDEDQVNTLSQLIQETGLPNEEDARMAASEPIRWSSPRSNVLMDQQIHPTGFYRNDNHLIDQPMGIQNHPMGIHAMEMRKNMDLLEETNLNMPALGMLDSNKLVDPEDLESLGHFNQINPHEPLTPGQNIPPNANVVVLMIPVTDMEQHQMNTNQYHQGSFPPQTPMQGDTRGHQQNPETTLAGNAQQQQTQHQNQQQQQILHQSQQQPQILNQNQQQSLHQNQQSHTKDQPIQSNVNKTQPDVKDTKQSEDRMKAAERENLIEENDEDLEARL</sequence>
<dbReference type="Proteomes" id="UP000079169">
    <property type="component" value="Unplaced"/>
</dbReference>
<feature type="compositionally biased region" description="Polar residues" evidence="1">
    <location>
        <begin position="432"/>
        <end position="464"/>
    </location>
</feature>
<evidence type="ECO:0000256" key="2">
    <source>
        <dbReference type="SAM" id="SignalP"/>
    </source>
</evidence>